<accession>A0ABM5V5C5</accession>
<dbReference type="RefSeq" id="WP_053200395.1">
    <property type="nucleotide sequence ID" value="NZ_CP011409.1"/>
</dbReference>
<keyword evidence="2" id="KW-1185">Reference proteome</keyword>
<organism evidence="1 2">
    <name type="scientific">Herbaspirillum hiltneri N3</name>
    <dbReference type="NCBI Taxonomy" id="1262470"/>
    <lineage>
        <taxon>Bacteria</taxon>
        <taxon>Pseudomonadati</taxon>
        <taxon>Pseudomonadota</taxon>
        <taxon>Betaproteobacteria</taxon>
        <taxon>Burkholderiales</taxon>
        <taxon>Oxalobacteraceae</taxon>
        <taxon>Herbaspirillum</taxon>
    </lineage>
</organism>
<dbReference type="Proteomes" id="UP000063429">
    <property type="component" value="Chromosome"/>
</dbReference>
<protein>
    <submittedName>
        <fullName evidence="1">Uncharacterized protein</fullName>
    </submittedName>
</protein>
<dbReference type="EMBL" id="CP011409">
    <property type="protein sequence ID" value="AKZ64661.1"/>
    <property type="molecule type" value="Genomic_DNA"/>
</dbReference>
<proteinExistence type="predicted"/>
<name>A0ABM5V5C5_9BURK</name>
<evidence type="ECO:0000313" key="1">
    <source>
        <dbReference type="EMBL" id="AKZ64661.1"/>
    </source>
</evidence>
<sequence>MDTQKLLSLDDAKWKEFEGGYRSPYDASFALRSLRDGVDVWDELWNELHHQGDVGIASYAAVPQLVAIAATLVRRDWNFYGLIATIETERHRKGNPSVPDWLMESYQDAWHQVMEIAAADLARNCEALTVQTILGVLALAKGEIKLGALLSTVDSSEVDEWVEQRLGWSEQYR</sequence>
<evidence type="ECO:0000313" key="2">
    <source>
        <dbReference type="Proteomes" id="UP000063429"/>
    </source>
</evidence>
<reference evidence="2" key="1">
    <citation type="journal article" date="2015" name="Genome Announc.">
        <title>Complete Genome Sequence of Herbaspirillum hiltneri N3 (DSM 17495), Isolated from Surface-Sterilized Wheat Roots.</title>
        <authorList>
            <person name="Guizelini D."/>
            <person name="Saizaki P.M."/>
            <person name="Coimbra N.A."/>
            <person name="Weiss V.A."/>
            <person name="Faoro H."/>
            <person name="Sfeir M.Z."/>
            <person name="Baura V.A."/>
            <person name="Monteiro R.A."/>
            <person name="Chubatsu L.S."/>
            <person name="Souza E.M."/>
            <person name="Cruz L.M."/>
            <person name="Pedrosa F.O."/>
            <person name="Raittz R.T."/>
            <person name="Marchaukoski J.N."/>
            <person name="Steffens M.B."/>
        </authorList>
    </citation>
    <scope>NUCLEOTIDE SEQUENCE [LARGE SCALE GENOMIC DNA]</scope>
    <source>
        <strain evidence="2">N3</strain>
    </source>
</reference>
<gene>
    <name evidence="1" type="ORF">F506_20170</name>
</gene>